<reference evidence="2" key="1">
    <citation type="journal article" date="2018" name="Gigascience">
        <title>Genome assembly of the Pink Ipe (Handroanthus impetiginosus, Bignoniaceae), a highly valued, ecologically keystone Neotropical timber forest tree.</title>
        <authorList>
            <person name="Silva-Junior O.B."/>
            <person name="Grattapaglia D."/>
            <person name="Novaes E."/>
            <person name="Collevatti R.G."/>
        </authorList>
    </citation>
    <scope>NUCLEOTIDE SEQUENCE [LARGE SCALE GENOMIC DNA]</scope>
    <source>
        <strain evidence="2">cv. UFG-1</strain>
    </source>
</reference>
<dbReference type="STRING" id="429701.A0A2G9HUR2"/>
<gene>
    <name evidence="1" type="ORF">CDL12_06045</name>
</gene>
<organism evidence="1 2">
    <name type="scientific">Handroanthus impetiginosus</name>
    <dbReference type="NCBI Taxonomy" id="429701"/>
    <lineage>
        <taxon>Eukaryota</taxon>
        <taxon>Viridiplantae</taxon>
        <taxon>Streptophyta</taxon>
        <taxon>Embryophyta</taxon>
        <taxon>Tracheophyta</taxon>
        <taxon>Spermatophyta</taxon>
        <taxon>Magnoliopsida</taxon>
        <taxon>eudicotyledons</taxon>
        <taxon>Gunneridae</taxon>
        <taxon>Pentapetalae</taxon>
        <taxon>asterids</taxon>
        <taxon>lamiids</taxon>
        <taxon>Lamiales</taxon>
        <taxon>Bignoniaceae</taxon>
        <taxon>Crescentiina</taxon>
        <taxon>Tabebuia alliance</taxon>
        <taxon>Handroanthus</taxon>
    </lineage>
</organism>
<proteinExistence type="predicted"/>
<keyword evidence="2" id="KW-1185">Reference proteome</keyword>
<sequence length="193" mass="21140">MPPNGCSDSLQPSLNHGYTNMLNNNSYNSLSFEEKPQTNFSDDYCATNDVGLKPLTPMDGTNVYFSSDQGSNSFDCSDFTWGDNCSKTPEISSVLSAVSEDDQAQFVEDASPAKKQKSRLEDLVPSDVNSVNKLPDDLSEFDSQMKLFQMPYLDNNWDASFDAFLSGGATQDGANATDLWSFDDVSAMMDGGY</sequence>
<accession>A0A2G9HUR2</accession>
<protein>
    <submittedName>
        <fullName evidence="1">Uncharacterized protein</fullName>
    </submittedName>
</protein>
<evidence type="ECO:0000313" key="1">
    <source>
        <dbReference type="EMBL" id="PIN21255.1"/>
    </source>
</evidence>
<evidence type="ECO:0000313" key="2">
    <source>
        <dbReference type="Proteomes" id="UP000231279"/>
    </source>
</evidence>
<comment type="caution">
    <text evidence="1">The sequence shown here is derived from an EMBL/GenBank/DDBJ whole genome shotgun (WGS) entry which is preliminary data.</text>
</comment>
<dbReference type="AlphaFoldDB" id="A0A2G9HUR2"/>
<dbReference type="Proteomes" id="UP000231279">
    <property type="component" value="Unassembled WGS sequence"/>
</dbReference>
<name>A0A2G9HUR2_9LAMI</name>
<dbReference type="OrthoDB" id="668733at2759"/>
<dbReference type="EMBL" id="NKXS01000976">
    <property type="protein sequence ID" value="PIN21255.1"/>
    <property type="molecule type" value="Genomic_DNA"/>
</dbReference>